<comment type="caution">
    <text evidence="2">The sequence shown here is derived from an EMBL/GenBank/DDBJ whole genome shotgun (WGS) entry which is preliminary data.</text>
</comment>
<dbReference type="AlphaFoldDB" id="A0A368FXL4"/>
<reference evidence="2 3" key="1">
    <citation type="submission" date="2014-10" db="EMBL/GenBank/DDBJ databases">
        <title>Draft genome of the hookworm Ancylostoma caninum.</title>
        <authorList>
            <person name="Mitreva M."/>
        </authorList>
    </citation>
    <scope>NUCLEOTIDE SEQUENCE [LARGE SCALE GENOMIC DNA]</scope>
    <source>
        <strain evidence="2 3">Baltimore</strain>
    </source>
</reference>
<evidence type="ECO:0000313" key="2">
    <source>
        <dbReference type="EMBL" id="RCN35027.1"/>
    </source>
</evidence>
<dbReference type="Proteomes" id="UP000252519">
    <property type="component" value="Unassembled WGS sequence"/>
</dbReference>
<organism evidence="2 3">
    <name type="scientific">Ancylostoma caninum</name>
    <name type="common">Dog hookworm</name>
    <dbReference type="NCBI Taxonomy" id="29170"/>
    <lineage>
        <taxon>Eukaryota</taxon>
        <taxon>Metazoa</taxon>
        <taxon>Ecdysozoa</taxon>
        <taxon>Nematoda</taxon>
        <taxon>Chromadorea</taxon>
        <taxon>Rhabditida</taxon>
        <taxon>Rhabditina</taxon>
        <taxon>Rhabditomorpha</taxon>
        <taxon>Strongyloidea</taxon>
        <taxon>Ancylostomatidae</taxon>
        <taxon>Ancylostomatinae</taxon>
        <taxon>Ancylostoma</taxon>
    </lineage>
</organism>
<gene>
    <name evidence="2" type="ORF">ANCCAN_19125</name>
</gene>
<keyword evidence="1" id="KW-1133">Transmembrane helix</keyword>
<keyword evidence="3" id="KW-1185">Reference proteome</keyword>
<protein>
    <submittedName>
        <fullName evidence="2">Uncharacterized protein</fullName>
    </submittedName>
</protein>
<dbReference type="OrthoDB" id="410315at2759"/>
<proteinExistence type="predicted"/>
<evidence type="ECO:0000256" key="1">
    <source>
        <dbReference type="SAM" id="Phobius"/>
    </source>
</evidence>
<dbReference type="EMBL" id="JOJR01000710">
    <property type="protein sequence ID" value="RCN35027.1"/>
    <property type="molecule type" value="Genomic_DNA"/>
</dbReference>
<accession>A0A368FXL4</accession>
<keyword evidence="1" id="KW-0812">Transmembrane</keyword>
<keyword evidence="1" id="KW-0472">Membrane</keyword>
<feature type="transmembrane region" description="Helical" evidence="1">
    <location>
        <begin position="140"/>
        <end position="161"/>
    </location>
</feature>
<sequence>MFKNKRPHLIFAGSSMVSAMARSEEILLLLRPQSFSLQQERRGAKQQRAALNFTLHSPVVSSVENLLFKLQIEVNFTEVNTDAPLHGEVLLEAHPGANGKVDVIIALLREVISVKQTHQRNQQLRSFWERIIRRLETVSLCSYISLIAINFTVLIVFPQVWG</sequence>
<evidence type="ECO:0000313" key="3">
    <source>
        <dbReference type="Proteomes" id="UP000252519"/>
    </source>
</evidence>
<name>A0A368FXL4_ANCCA</name>
<dbReference type="STRING" id="29170.A0A368FXL4"/>